<proteinExistence type="predicted"/>
<keyword evidence="1" id="KW-1133">Transmembrane helix</keyword>
<feature type="transmembrane region" description="Helical" evidence="1">
    <location>
        <begin position="19"/>
        <end position="35"/>
    </location>
</feature>
<gene>
    <name evidence="2" type="ORF">A3F83_00030</name>
</gene>
<protein>
    <submittedName>
        <fullName evidence="2">Uncharacterized protein</fullName>
    </submittedName>
</protein>
<keyword evidence="1" id="KW-0812">Transmembrane</keyword>
<dbReference type="Proteomes" id="UP000179129">
    <property type="component" value="Unassembled WGS sequence"/>
</dbReference>
<feature type="transmembrane region" description="Helical" evidence="1">
    <location>
        <begin position="47"/>
        <end position="65"/>
    </location>
</feature>
<name>A0A1F5YYY7_9BACT</name>
<keyword evidence="1" id="KW-0472">Membrane</keyword>
<dbReference type="EMBL" id="MFIX01000053">
    <property type="protein sequence ID" value="OGG05420.1"/>
    <property type="molecule type" value="Genomic_DNA"/>
</dbReference>
<evidence type="ECO:0000256" key="1">
    <source>
        <dbReference type="SAM" id="Phobius"/>
    </source>
</evidence>
<dbReference type="AlphaFoldDB" id="A0A1F5YYY7"/>
<accession>A0A1F5YYY7</accession>
<comment type="caution">
    <text evidence="2">The sequence shown here is derived from an EMBL/GenBank/DDBJ whole genome shotgun (WGS) entry which is preliminary data.</text>
</comment>
<sequence length="70" mass="7834">MEPDGQDSSNCEKKPVRDWLRYIVGLALVLLLWALSEALDNARLQQLALTIAGATAVITLARLFARIRKR</sequence>
<dbReference type="STRING" id="1817867.A3F83_00030"/>
<evidence type="ECO:0000313" key="2">
    <source>
        <dbReference type="EMBL" id="OGG05420.1"/>
    </source>
</evidence>
<evidence type="ECO:0000313" key="3">
    <source>
        <dbReference type="Proteomes" id="UP000179129"/>
    </source>
</evidence>
<reference evidence="2 3" key="1">
    <citation type="journal article" date="2016" name="Nat. Commun.">
        <title>Thousands of microbial genomes shed light on interconnected biogeochemical processes in an aquifer system.</title>
        <authorList>
            <person name="Anantharaman K."/>
            <person name="Brown C.T."/>
            <person name="Hug L.A."/>
            <person name="Sharon I."/>
            <person name="Castelle C.J."/>
            <person name="Probst A.J."/>
            <person name="Thomas B.C."/>
            <person name="Singh A."/>
            <person name="Wilkins M.J."/>
            <person name="Karaoz U."/>
            <person name="Brodie E.L."/>
            <person name="Williams K.H."/>
            <person name="Hubbard S.S."/>
            <person name="Banfield J.F."/>
        </authorList>
    </citation>
    <scope>NUCLEOTIDE SEQUENCE [LARGE SCALE GENOMIC DNA]</scope>
</reference>
<organism evidence="2 3">
    <name type="scientific">Candidatus Glassbacteria bacterium RIFCSPLOWO2_12_FULL_58_11</name>
    <dbReference type="NCBI Taxonomy" id="1817867"/>
    <lineage>
        <taxon>Bacteria</taxon>
        <taxon>Candidatus Glassiibacteriota</taxon>
    </lineage>
</organism>